<dbReference type="AlphaFoldDB" id="A0A3R9MP40"/>
<dbReference type="RefSeq" id="WP_125436221.1">
    <property type="nucleotide sequence ID" value="NZ_RWIU01000001.1"/>
</dbReference>
<evidence type="ECO:0000313" key="2">
    <source>
        <dbReference type="EMBL" id="RSK46723.1"/>
    </source>
</evidence>
<protein>
    <submittedName>
        <fullName evidence="2">Uncharacterized protein</fullName>
    </submittedName>
</protein>
<accession>A0A3R9MP40</accession>
<sequence length="195" mass="21476">MDAGEKGRTFALPIRNADEAAANPRATSAHDLPCLPATWLGPLLSSETGVEKKDSHGGCESQQEVLTFAPRFNRRRFSSISLEKLFSVSLLEKGRKGCYLCTPLSNEKRVLRSGNEENGKNFFLPASWKKQQTVYLCSPLQPEAGSLKNESLSKLASKKVFQKSLRQSKSCLPLQPASTGRDHNTNNRLLSSGPR</sequence>
<evidence type="ECO:0000256" key="1">
    <source>
        <dbReference type="SAM" id="MobiDB-lite"/>
    </source>
</evidence>
<dbReference type="EMBL" id="RWIU01000001">
    <property type="protein sequence ID" value="RSK46723.1"/>
    <property type="molecule type" value="Genomic_DNA"/>
</dbReference>
<evidence type="ECO:0000313" key="3">
    <source>
        <dbReference type="Proteomes" id="UP000270291"/>
    </source>
</evidence>
<gene>
    <name evidence="2" type="ORF">EI293_06140</name>
</gene>
<proteinExistence type="predicted"/>
<feature type="region of interest" description="Disordered" evidence="1">
    <location>
        <begin position="172"/>
        <end position="195"/>
    </location>
</feature>
<comment type="caution">
    <text evidence="2">The sequence shown here is derived from an EMBL/GenBank/DDBJ whole genome shotgun (WGS) entry which is preliminary data.</text>
</comment>
<reference evidence="2 3" key="1">
    <citation type="submission" date="2018-12" db="EMBL/GenBank/DDBJ databases">
        <authorList>
            <person name="Feng G."/>
            <person name="Zhu H."/>
        </authorList>
    </citation>
    <scope>NUCLEOTIDE SEQUENCE [LARGE SCALE GENOMIC DNA]</scope>
    <source>
        <strain evidence="2 3">LMG 26000</strain>
    </source>
</reference>
<organism evidence="2 3">
    <name type="scientific">Hymenobacter perfusus</name>
    <dbReference type="NCBI Taxonomy" id="1236770"/>
    <lineage>
        <taxon>Bacteria</taxon>
        <taxon>Pseudomonadati</taxon>
        <taxon>Bacteroidota</taxon>
        <taxon>Cytophagia</taxon>
        <taxon>Cytophagales</taxon>
        <taxon>Hymenobacteraceae</taxon>
        <taxon>Hymenobacter</taxon>
    </lineage>
</organism>
<name>A0A3R9MP40_9BACT</name>
<keyword evidence="3" id="KW-1185">Reference proteome</keyword>
<feature type="compositionally biased region" description="Polar residues" evidence="1">
    <location>
        <begin position="186"/>
        <end position="195"/>
    </location>
</feature>
<dbReference type="Proteomes" id="UP000270291">
    <property type="component" value="Unassembled WGS sequence"/>
</dbReference>